<organism evidence="2 3">
    <name type="scientific">Sphaeroforma arctica JP610</name>
    <dbReference type="NCBI Taxonomy" id="667725"/>
    <lineage>
        <taxon>Eukaryota</taxon>
        <taxon>Ichthyosporea</taxon>
        <taxon>Ichthyophonida</taxon>
        <taxon>Sphaeroforma</taxon>
    </lineage>
</organism>
<dbReference type="GeneID" id="25914166"/>
<feature type="compositionally biased region" description="Polar residues" evidence="1">
    <location>
        <begin position="33"/>
        <end position="44"/>
    </location>
</feature>
<evidence type="ECO:0000313" key="2">
    <source>
        <dbReference type="EMBL" id="KNC73781.1"/>
    </source>
</evidence>
<protein>
    <submittedName>
        <fullName evidence="2">Uncharacterized protein</fullName>
    </submittedName>
</protein>
<feature type="region of interest" description="Disordered" evidence="1">
    <location>
        <begin position="23"/>
        <end position="51"/>
    </location>
</feature>
<proteinExistence type="predicted"/>
<name>A0A0L0FBA3_9EUKA</name>
<dbReference type="EMBL" id="KQ245159">
    <property type="protein sequence ID" value="KNC73781.1"/>
    <property type="molecule type" value="Genomic_DNA"/>
</dbReference>
<feature type="non-terminal residue" evidence="2">
    <location>
        <position position="82"/>
    </location>
</feature>
<evidence type="ECO:0000313" key="3">
    <source>
        <dbReference type="Proteomes" id="UP000054560"/>
    </source>
</evidence>
<sequence>MSQQQLSILEASSAASTGNINQIHSKNRLLVSRDSSVNGSSGNLDSMIVSAGKGISPHDSLNLYERSHTQYYYDSNEEQSQL</sequence>
<accession>A0A0L0FBA3</accession>
<dbReference type="RefSeq" id="XP_014147683.1">
    <property type="nucleotide sequence ID" value="XM_014292208.1"/>
</dbReference>
<gene>
    <name evidence="2" type="ORF">SARC_13662</name>
</gene>
<evidence type="ECO:0000256" key="1">
    <source>
        <dbReference type="SAM" id="MobiDB-lite"/>
    </source>
</evidence>
<reference evidence="2 3" key="1">
    <citation type="submission" date="2011-02" db="EMBL/GenBank/DDBJ databases">
        <title>The Genome Sequence of Sphaeroforma arctica JP610.</title>
        <authorList>
            <consortium name="The Broad Institute Genome Sequencing Platform"/>
            <person name="Russ C."/>
            <person name="Cuomo C."/>
            <person name="Young S.K."/>
            <person name="Zeng Q."/>
            <person name="Gargeya S."/>
            <person name="Alvarado L."/>
            <person name="Berlin A."/>
            <person name="Chapman S.B."/>
            <person name="Chen Z."/>
            <person name="Freedman E."/>
            <person name="Gellesch M."/>
            <person name="Goldberg J."/>
            <person name="Griggs A."/>
            <person name="Gujja S."/>
            <person name="Heilman E."/>
            <person name="Heiman D."/>
            <person name="Howarth C."/>
            <person name="Mehta T."/>
            <person name="Neiman D."/>
            <person name="Pearson M."/>
            <person name="Roberts A."/>
            <person name="Saif S."/>
            <person name="Shea T."/>
            <person name="Shenoy N."/>
            <person name="Sisk P."/>
            <person name="Stolte C."/>
            <person name="Sykes S."/>
            <person name="White J."/>
            <person name="Yandava C."/>
            <person name="Burger G."/>
            <person name="Gray M.W."/>
            <person name="Holland P.W.H."/>
            <person name="King N."/>
            <person name="Lang F.B.F."/>
            <person name="Roger A.J."/>
            <person name="Ruiz-Trillo I."/>
            <person name="Haas B."/>
            <person name="Nusbaum C."/>
            <person name="Birren B."/>
        </authorList>
    </citation>
    <scope>NUCLEOTIDE SEQUENCE [LARGE SCALE GENOMIC DNA]</scope>
    <source>
        <strain evidence="2 3">JP610</strain>
    </source>
</reference>
<dbReference type="AlphaFoldDB" id="A0A0L0FBA3"/>
<keyword evidence="3" id="KW-1185">Reference proteome</keyword>
<dbReference type="Proteomes" id="UP000054560">
    <property type="component" value="Unassembled WGS sequence"/>
</dbReference>